<evidence type="ECO:0008006" key="4">
    <source>
        <dbReference type="Google" id="ProtNLM"/>
    </source>
</evidence>
<keyword evidence="1" id="KW-0472">Membrane</keyword>
<evidence type="ECO:0000256" key="1">
    <source>
        <dbReference type="SAM" id="Phobius"/>
    </source>
</evidence>
<dbReference type="EMBL" id="BOLY01000003">
    <property type="protein sequence ID" value="GIZ42559.1"/>
    <property type="molecule type" value="Genomic_DNA"/>
</dbReference>
<comment type="caution">
    <text evidence="2">The sequence shown here is derived from an EMBL/GenBank/DDBJ whole genome shotgun (WGS) entry which is preliminary data.</text>
</comment>
<keyword evidence="3" id="KW-1185">Reference proteome</keyword>
<gene>
    <name evidence="2" type="ORF">CKM354_000582100</name>
</gene>
<protein>
    <recommendedName>
        <fullName evidence="4">HIG1 domain-containing protein</fullName>
    </recommendedName>
</protein>
<dbReference type="Proteomes" id="UP000825890">
    <property type="component" value="Unassembled WGS sequence"/>
</dbReference>
<accession>A0A9P3CGN9</accession>
<name>A0A9P3CGN9_9PEZI</name>
<evidence type="ECO:0000313" key="3">
    <source>
        <dbReference type="Proteomes" id="UP000825890"/>
    </source>
</evidence>
<dbReference type="OrthoDB" id="4492972at2759"/>
<dbReference type="RefSeq" id="XP_044657046.1">
    <property type="nucleotide sequence ID" value="XM_044801111.1"/>
</dbReference>
<feature type="transmembrane region" description="Helical" evidence="1">
    <location>
        <begin position="20"/>
        <end position="39"/>
    </location>
</feature>
<proteinExistence type="predicted"/>
<sequence length="83" mass="9354">MDNLSSNSQAKALESLDSWKYQILFGIWLGGTAFAFHRIRRQPFRQAVKVEQYETVFKSTSLAATVAGIAMSGRANRTRPRAF</sequence>
<keyword evidence="1" id="KW-0812">Transmembrane</keyword>
<evidence type="ECO:0000313" key="2">
    <source>
        <dbReference type="EMBL" id="GIZ42559.1"/>
    </source>
</evidence>
<reference evidence="2 3" key="1">
    <citation type="submission" date="2021-01" db="EMBL/GenBank/DDBJ databases">
        <title>Cercospora kikuchii MAFF 305040 whole genome shotgun sequence.</title>
        <authorList>
            <person name="Kashiwa T."/>
            <person name="Suzuki T."/>
        </authorList>
    </citation>
    <scope>NUCLEOTIDE SEQUENCE [LARGE SCALE GENOMIC DNA]</scope>
    <source>
        <strain evidence="2 3">MAFF 305040</strain>
    </source>
</reference>
<dbReference type="GeneID" id="68291396"/>
<keyword evidence="1" id="KW-1133">Transmembrane helix</keyword>
<dbReference type="AlphaFoldDB" id="A0A9P3CGN9"/>
<organism evidence="2 3">
    <name type="scientific">Cercospora kikuchii</name>
    <dbReference type="NCBI Taxonomy" id="84275"/>
    <lineage>
        <taxon>Eukaryota</taxon>
        <taxon>Fungi</taxon>
        <taxon>Dikarya</taxon>
        <taxon>Ascomycota</taxon>
        <taxon>Pezizomycotina</taxon>
        <taxon>Dothideomycetes</taxon>
        <taxon>Dothideomycetidae</taxon>
        <taxon>Mycosphaerellales</taxon>
        <taxon>Mycosphaerellaceae</taxon>
        <taxon>Cercospora</taxon>
    </lineage>
</organism>